<feature type="domain" description="SSD" evidence="2">
    <location>
        <begin position="393"/>
        <end position="487"/>
    </location>
</feature>
<dbReference type="EMBL" id="RAPY01000001">
    <property type="protein sequence ID" value="RKE56423.1"/>
    <property type="molecule type" value="Genomic_DNA"/>
</dbReference>
<dbReference type="PANTHER" id="PTHR32063">
    <property type="match status" value="1"/>
</dbReference>
<reference evidence="3 4" key="1">
    <citation type="submission" date="2018-09" db="EMBL/GenBank/DDBJ databases">
        <title>Genomic Encyclopedia of Type Strains, Phase III (KMG-III): the genomes of soil and plant-associated and newly described type strains.</title>
        <authorList>
            <person name="Whitman W."/>
        </authorList>
    </citation>
    <scope>NUCLEOTIDE SEQUENCE [LARGE SCALE GENOMIC DNA]</scope>
    <source>
        <strain evidence="3 4">CECT 7938</strain>
    </source>
</reference>
<feature type="transmembrane region" description="Helical" evidence="1">
    <location>
        <begin position="12"/>
        <end position="30"/>
    </location>
</feature>
<dbReference type="Gene3D" id="3.30.2090.10">
    <property type="entry name" value="Multidrug efflux transporter AcrB TolC docking domain, DN and DC subdomains"/>
    <property type="match status" value="2"/>
</dbReference>
<dbReference type="PRINTS" id="PR00702">
    <property type="entry name" value="ACRIFLAVINRP"/>
</dbReference>
<feature type="transmembrane region" description="Helical" evidence="1">
    <location>
        <begin position="962"/>
        <end position="981"/>
    </location>
</feature>
<organism evidence="3 4">
    <name type="scientific">Sphingobacterium detergens</name>
    <dbReference type="NCBI Taxonomy" id="1145106"/>
    <lineage>
        <taxon>Bacteria</taxon>
        <taxon>Pseudomonadati</taxon>
        <taxon>Bacteroidota</taxon>
        <taxon>Sphingobacteriia</taxon>
        <taxon>Sphingobacteriales</taxon>
        <taxon>Sphingobacteriaceae</taxon>
        <taxon>Sphingobacterium</taxon>
    </lineage>
</organism>
<feature type="transmembrane region" description="Helical" evidence="1">
    <location>
        <begin position="533"/>
        <end position="555"/>
    </location>
</feature>
<dbReference type="Proteomes" id="UP000286246">
    <property type="component" value="Unassembled WGS sequence"/>
</dbReference>
<comment type="caution">
    <text evidence="3">The sequence shown here is derived from an EMBL/GenBank/DDBJ whole genome shotgun (WGS) entry which is preliminary data.</text>
</comment>
<evidence type="ECO:0000256" key="1">
    <source>
        <dbReference type="SAM" id="Phobius"/>
    </source>
</evidence>
<protein>
    <submittedName>
        <fullName evidence="3">CzcA family heavy metal efflux pump/hydrophobe/amphiphile efflux-1 (HAE1) family protein</fullName>
    </submittedName>
</protein>
<dbReference type="InterPro" id="IPR027463">
    <property type="entry name" value="AcrB_DN_DC_subdom"/>
</dbReference>
<keyword evidence="1" id="KW-0472">Membrane</keyword>
<sequence>MKITEISIKRPSIIIVLFIILTLGGLFSYTQLGYELVPKFEINVITVQTVYPGASPSEVESSVTKKIEDAISSLESIKKVESTSLEGVSIVMITLNNGADVNFLLTDAQRKINAVVNDLPDDVKTPSLSKFSLDDVAIMSLAVTSNLSEKELYDLLDNKIQPVFARINGVAKVDMIGGEEREIQISVDPKKIEGYGLTIAQVQQTVASSNLDFPTGNVSTRDNRTTIRLAGKVTSIEELRNLPITTPAGVQIYLRDIADVQDGIKEIEKVARLDRQNTILLQVFKQSDANAVAVSEGVKKTIGQVEKDYASNKIKILVANDSSDFTLNAANNVIHDLMIAIALVGFIMLFFLQSLRNAAITMVAIPLSLIATFIGLLLMGYTLNLMSLLGLSLVVGILVDDAIVVIENIHRHMEMGKNKVRAAFDGASEIGFTVTAITLVIVVVFLPIAMSTGLVANILAQFCVTVIISTLLSLLVSFTVVPWLYSRFGKLEHLSKTSFFGRIIHGFESGLTAFTHWVSGLLVWALKSRMNKLATLGLAVGLLVASFMLVVKGYIGSDFFPGIDRKEFFIQLELDKDASLEKTNLLTQKAEAYIKSKPDVKEIITTVGQSSDGMASTTGSRYKSEIHVILDKENFEGNSQVYSATLKRELENKLIGAKIKTVNVGIMGAEQAPLKLTIIGSSVEDAQEFAEKAADQLRKIPGAAGVKLTSEAGNPEINVKIDRDKMTSLGLNVSTVGMTMQTAFSGNTDNKYRAGDNEYDINIRYTESGRASIDNVRDLKFINNKGASISLEQFATVSYGSGPTLLERRDKSPAVSIQGQAIGRPMGTVAQEWQAQFEKLPRKPGIVFIWGGNMENQSEGFGTLGIALLASIILVYLVMVALYDSFITPFVVLFSIPLSFIGALLFLALGNQTLNIFTILGIIMLIGLVAKNAIMLVDFANHRKEAGDSTHDALVAANHARLRPILMTTIAMVFGMIPIAIATGDGADMNRGLAIVIIGGLLSSLFLTLVVVPVVYSIFDRFGNKKKKDYDALIVEDYDHVDVAEH</sequence>
<dbReference type="GO" id="GO:0005886">
    <property type="term" value="C:plasma membrane"/>
    <property type="evidence" value="ECO:0007669"/>
    <property type="project" value="TreeGrafter"/>
</dbReference>
<feature type="transmembrane region" description="Helical" evidence="1">
    <location>
        <begin position="458"/>
        <end position="485"/>
    </location>
</feature>
<dbReference type="RefSeq" id="WP_120258095.1">
    <property type="nucleotide sequence ID" value="NZ_RAPY01000001.1"/>
</dbReference>
<dbReference type="PANTHER" id="PTHR32063:SF0">
    <property type="entry name" value="SWARMING MOTILITY PROTEIN SWRC"/>
    <property type="match status" value="1"/>
</dbReference>
<keyword evidence="1" id="KW-1133">Transmembrane helix</keyword>
<feature type="transmembrane region" description="Helical" evidence="1">
    <location>
        <begin position="890"/>
        <end position="910"/>
    </location>
</feature>
<feature type="transmembrane region" description="Helical" evidence="1">
    <location>
        <begin position="430"/>
        <end position="452"/>
    </location>
</feature>
<dbReference type="SUPFAM" id="SSF82714">
    <property type="entry name" value="Multidrug efflux transporter AcrB TolC docking domain, DN and DC subdomains"/>
    <property type="match status" value="2"/>
</dbReference>
<evidence type="ECO:0000313" key="4">
    <source>
        <dbReference type="Proteomes" id="UP000286246"/>
    </source>
</evidence>
<keyword evidence="1" id="KW-0812">Transmembrane</keyword>
<feature type="transmembrane region" description="Helical" evidence="1">
    <location>
        <begin position="333"/>
        <end position="352"/>
    </location>
</feature>
<dbReference type="InterPro" id="IPR000731">
    <property type="entry name" value="SSD"/>
</dbReference>
<feature type="transmembrane region" description="Helical" evidence="1">
    <location>
        <begin position="861"/>
        <end position="883"/>
    </location>
</feature>
<dbReference type="GO" id="GO:0042910">
    <property type="term" value="F:xenobiotic transmembrane transporter activity"/>
    <property type="evidence" value="ECO:0007669"/>
    <property type="project" value="TreeGrafter"/>
</dbReference>
<name>A0A420BI97_SPHD1</name>
<dbReference type="AlphaFoldDB" id="A0A420BI97"/>
<evidence type="ECO:0000259" key="2">
    <source>
        <dbReference type="PROSITE" id="PS50156"/>
    </source>
</evidence>
<accession>A0A420BI97</accession>
<evidence type="ECO:0000313" key="3">
    <source>
        <dbReference type="EMBL" id="RKE56423.1"/>
    </source>
</evidence>
<keyword evidence="4" id="KW-1185">Reference proteome</keyword>
<dbReference type="InterPro" id="IPR001036">
    <property type="entry name" value="Acrflvin-R"/>
</dbReference>
<dbReference type="Gene3D" id="3.30.70.1430">
    <property type="entry name" value="Multidrug efflux transporter AcrB pore domain"/>
    <property type="match status" value="2"/>
</dbReference>
<gene>
    <name evidence="3" type="ORF">DFQ12_1284</name>
</gene>
<dbReference type="Gene3D" id="1.20.1640.10">
    <property type="entry name" value="Multidrug efflux transporter AcrB transmembrane domain"/>
    <property type="match status" value="2"/>
</dbReference>
<dbReference type="SUPFAM" id="SSF82866">
    <property type="entry name" value="Multidrug efflux transporter AcrB transmembrane domain"/>
    <property type="match status" value="2"/>
</dbReference>
<dbReference type="OrthoDB" id="9758234at2"/>
<dbReference type="Pfam" id="PF00873">
    <property type="entry name" value="ACR_tran"/>
    <property type="match status" value="1"/>
</dbReference>
<feature type="transmembrane region" description="Helical" evidence="1">
    <location>
        <begin position="359"/>
        <end position="379"/>
    </location>
</feature>
<feature type="transmembrane region" description="Helical" evidence="1">
    <location>
        <begin position="993"/>
        <end position="1019"/>
    </location>
</feature>
<dbReference type="Gene3D" id="3.30.70.1320">
    <property type="entry name" value="Multidrug efflux transporter AcrB pore domain like"/>
    <property type="match status" value="1"/>
</dbReference>
<dbReference type="Gene3D" id="3.30.70.1440">
    <property type="entry name" value="Multidrug efflux transporter AcrB pore domain"/>
    <property type="match status" value="1"/>
</dbReference>
<proteinExistence type="predicted"/>
<dbReference type="PROSITE" id="PS50156">
    <property type="entry name" value="SSD"/>
    <property type="match status" value="1"/>
</dbReference>
<dbReference type="SUPFAM" id="SSF82693">
    <property type="entry name" value="Multidrug efflux transporter AcrB pore domain, PN1, PN2, PC1 and PC2 subdomains"/>
    <property type="match status" value="3"/>
</dbReference>
<feature type="transmembrane region" description="Helical" evidence="1">
    <location>
        <begin position="916"/>
        <end position="941"/>
    </location>
</feature>